<feature type="non-terminal residue" evidence="1">
    <location>
        <position position="1"/>
    </location>
</feature>
<sequence length="36" mass="3940">GESIFKRTYVVSNDRSIIVSPLEPGKTYITILVAGD</sequence>
<dbReference type="AlphaFoldDB" id="A0A820QY68"/>
<accession>A0A820QY68</accession>
<proteinExistence type="predicted"/>
<reference evidence="1" key="1">
    <citation type="submission" date="2021-02" db="EMBL/GenBank/DDBJ databases">
        <authorList>
            <person name="Nowell W R."/>
        </authorList>
    </citation>
    <scope>NUCLEOTIDE SEQUENCE</scope>
</reference>
<comment type="caution">
    <text evidence="1">The sequence shown here is derived from an EMBL/GenBank/DDBJ whole genome shotgun (WGS) entry which is preliminary data.</text>
</comment>
<name>A0A820QY68_9BILA</name>
<feature type="non-terminal residue" evidence="1">
    <location>
        <position position="36"/>
    </location>
</feature>
<protein>
    <submittedName>
        <fullName evidence="1">Uncharacterized protein</fullName>
    </submittedName>
</protein>
<evidence type="ECO:0000313" key="1">
    <source>
        <dbReference type="EMBL" id="CAF4428566.1"/>
    </source>
</evidence>
<gene>
    <name evidence="1" type="ORF">UXM345_LOCUS38929</name>
</gene>
<evidence type="ECO:0000313" key="2">
    <source>
        <dbReference type="Proteomes" id="UP000663842"/>
    </source>
</evidence>
<organism evidence="1 2">
    <name type="scientific">Rotaria magnacalcarata</name>
    <dbReference type="NCBI Taxonomy" id="392030"/>
    <lineage>
        <taxon>Eukaryota</taxon>
        <taxon>Metazoa</taxon>
        <taxon>Spiralia</taxon>
        <taxon>Gnathifera</taxon>
        <taxon>Rotifera</taxon>
        <taxon>Eurotatoria</taxon>
        <taxon>Bdelloidea</taxon>
        <taxon>Philodinida</taxon>
        <taxon>Philodinidae</taxon>
        <taxon>Rotaria</taxon>
    </lineage>
</organism>
<dbReference type="EMBL" id="CAJOBF010034089">
    <property type="protein sequence ID" value="CAF4428566.1"/>
    <property type="molecule type" value="Genomic_DNA"/>
</dbReference>
<dbReference type="Proteomes" id="UP000663842">
    <property type="component" value="Unassembled WGS sequence"/>
</dbReference>